<dbReference type="InterPro" id="IPR053135">
    <property type="entry name" value="AKR2_Oxidoreductase"/>
</dbReference>
<protein>
    <submittedName>
        <fullName evidence="2">Aryl-alcohol dehydrogenase-like predicted oxidoreductase</fullName>
    </submittedName>
</protein>
<dbReference type="Gene3D" id="3.20.20.100">
    <property type="entry name" value="NADP-dependent oxidoreductase domain"/>
    <property type="match status" value="1"/>
</dbReference>
<name>A0A8J7GH79_9ACTN</name>
<dbReference type="InterPro" id="IPR023210">
    <property type="entry name" value="NADP_OxRdtase_dom"/>
</dbReference>
<evidence type="ECO:0000259" key="1">
    <source>
        <dbReference type="Pfam" id="PF00248"/>
    </source>
</evidence>
<dbReference type="PANTHER" id="PTHR43312:SF1">
    <property type="entry name" value="NADP-DEPENDENT OXIDOREDUCTASE DOMAIN-CONTAINING PROTEIN"/>
    <property type="match status" value="1"/>
</dbReference>
<evidence type="ECO:0000313" key="3">
    <source>
        <dbReference type="Proteomes" id="UP000622552"/>
    </source>
</evidence>
<dbReference type="CDD" id="cd19086">
    <property type="entry name" value="AKR_AKR11C1"/>
    <property type="match status" value="1"/>
</dbReference>
<dbReference type="EMBL" id="JADOUF010000001">
    <property type="protein sequence ID" value="MBG6136178.1"/>
    <property type="molecule type" value="Genomic_DNA"/>
</dbReference>
<dbReference type="Proteomes" id="UP000622552">
    <property type="component" value="Unassembled WGS sequence"/>
</dbReference>
<reference evidence="2" key="1">
    <citation type="submission" date="2020-11" db="EMBL/GenBank/DDBJ databases">
        <title>Sequencing the genomes of 1000 actinobacteria strains.</title>
        <authorList>
            <person name="Klenk H.-P."/>
        </authorList>
    </citation>
    <scope>NUCLEOTIDE SEQUENCE</scope>
    <source>
        <strain evidence="2">DSM 45356</strain>
    </source>
</reference>
<comment type="caution">
    <text evidence="2">The sequence shown here is derived from an EMBL/GenBank/DDBJ whole genome shotgun (WGS) entry which is preliminary data.</text>
</comment>
<dbReference type="PANTHER" id="PTHR43312">
    <property type="entry name" value="D-THREO-ALDOSE 1-DEHYDROGENASE"/>
    <property type="match status" value="1"/>
</dbReference>
<dbReference type="SUPFAM" id="SSF51430">
    <property type="entry name" value="NAD(P)-linked oxidoreductase"/>
    <property type="match status" value="1"/>
</dbReference>
<proteinExistence type="predicted"/>
<sequence length="327" mass="35156">MTHTRTLGRSGIEVSAAGFGCWAIGGPFWAGDQPLGWGNVDDDESVRAIRHAVDLGITFFDTASVYGAGHSERVLARALHGIRDTVVIASKFGETFDEDTRQTHGIDASPEYMRSCLDGILRRLGTDHLDLYQLHVNHLPLDQALDLIDPLEDLVAAGRIRAYGWSTDHADRAAVFAAAGRHCAAIQFDQSVLRDNAAMVALCKSADLGGINRGPLAMGLLSGKYHTGAAIGADDVRGRTPDWLTYFDDGVANPEWARRVDAIRDILTSGGRTMPQGALAWLWARSPNMIPIPGIRTVAQAAENAGALAFGPMSTAEFGQIESLLRP</sequence>
<dbReference type="Pfam" id="PF00248">
    <property type="entry name" value="Aldo_ket_red"/>
    <property type="match status" value="1"/>
</dbReference>
<dbReference type="AlphaFoldDB" id="A0A8J7GH79"/>
<dbReference type="RefSeq" id="WP_197003190.1">
    <property type="nucleotide sequence ID" value="NZ_BONS01000038.1"/>
</dbReference>
<dbReference type="InterPro" id="IPR036812">
    <property type="entry name" value="NAD(P)_OxRdtase_dom_sf"/>
</dbReference>
<gene>
    <name evidence="2" type="ORF">IW245_002372</name>
</gene>
<keyword evidence="3" id="KW-1185">Reference proteome</keyword>
<accession>A0A8J7GH79</accession>
<feature type="domain" description="NADP-dependent oxidoreductase" evidence="1">
    <location>
        <begin position="36"/>
        <end position="325"/>
    </location>
</feature>
<organism evidence="2 3">
    <name type="scientific">Longispora fulva</name>
    <dbReference type="NCBI Taxonomy" id="619741"/>
    <lineage>
        <taxon>Bacteria</taxon>
        <taxon>Bacillati</taxon>
        <taxon>Actinomycetota</taxon>
        <taxon>Actinomycetes</taxon>
        <taxon>Micromonosporales</taxon>
        <taxon>Micromonosporaceae</taxon>
        <taxon>Longispora</taxon>
    </lineage>
</organism>
<evidence type="ECO:0000313" key="2">
    <source>
        <dbReference type="EMBL" id="MBG6136178.1"/>
    </source>
</evidence>